<feature type="domain" description="Soluble ligand binding" evidence="4">
    <location>
        <begin position="112"/>
        <end position="165"/>
    </location>
</feature>
<name>A0ABW4X1U4_9BACT</name>
<keyword evidence="1" id="KW-0732">Signal</keyword>
<evidence type="ECO:0000313" key="6">
    <source>
        <dbReference type="Proteomes" id="UP001597369"/>
    </source>
</evidence>
<dbReference type="InterPro" id="IPR019554">
    <property type="entry name" value="Soluble_ligand-bd"/>
</dbReference>
<protein>
    <submittedName>
        <fullName evidence="5">Polysaccharide biosynthesis/export family protein</fullName>
    </submittedName>
</protein>
<keyword evidence="2" id="KW-0812">Transmembrane</keyword>
<keyword evidence="6" id="KW-1185">Reference proteome</keyword>
<dbReference type="Pfam" id="PF10531">
    <property type="entry name" value="SLBB"/>
    <property type="match status" value="1"/>
</dbReference>
<evidence type="ECO:0000259" key="4">
    <source>
        <dbReference type="Pfam" id="PF10531"/>
    </source>
</evidence>
<evidence type="ECO:0000256" key="1">
    <source>
        <dbReference type="ARBA" id="ARBA00022729"/>
    </source>
</evidence>
<organism evidence="5 6">
    <name type="scientific">Pontibacter silvestris</name>
    <dbReference type="NCBI Taxonomy" id="2305183"/>
    <lineage>
        <taxon>Bacteria</taxon>
        <taxon>Pseudomonadati</taxon>
        <taxon>Bacteroidota</taxon>
        <taxon>Cytophagia</taxon>
        <taxon>Cytophagales</taxon>
        <taxon>Hymenobacteraceae</taxon>
        <taxon>Pontibacter</taxon>
    </lineage>
</organism>
<dbReference type="InterPro" id="IPR049712">
    <property type="entry name" value="Poly_export"/>
</dbReference>
<proteinExistence type="predicted"/>
<sequence>MSKLTPTNVATADFVYKIKPSDVLSVKVQSIQPEITNIFNITIGQAGTVQSDPGNLYLSGYVVDENGFINLPTVGKVKVTGYTVNEAQRVVQKEVDKYIRNANVIVKLTSFRVTVLGDVNRPGQYYIFNAKATILEGLALAGDLSESGSRKNVKLIRQTEGGSEVVLIDLTDPDLMQSEYYYLLPNDALYVQPQTAYIKRNNLTLLGVVFSGITTVVLLYNAFK</sequence>
<dbReference type="Pfam" id="PF02563">
    <property type="entry name" value="Poly_export"/>
    <property type="match status" value="1"/>
</dbReference>
<evidence type="ECO:0000256" key="2">
    <source>
        <dbReference type="SAM" id="Phobius"/>
    </source>
</evidence>
<evidence type="ECO:0000259" key="3">
    <source>
        <dbReference type="Pfam" id="PF02563"/>
    </source>
</evidence>
<dbReference type="EMBL" id="JBHUHV010000058">
    <property type="protein sequence ID" value="MFD2068933.1"/>
    <property type="molecule type" value="Genomic_DNA"/>
</dbReference>
<dbReference type="Gene3D" id="3.10.560.10">
    <property type="entry name" value="Outer membrane lipoprotein wza domain like"/>
    <property type="match status" value="1"/>
</dbReference>
<feature type="transmembrane region" description="Helical" evidence="2">
    <location>
        <begin position="203"/>
        <end position="223"/>
    </location>
</feature>
<reference evidence="6" key="1">
    <citation type="journal article" date="2019" name="Int. J. Syst. Evol. Microbiol.">
        <title>The Global Catalogue of Microorganisms (GCM) 10K type strain sequencing project: providing services to taxonomists for standard genome sequencing and annotation.</title>
        <authorList>
            <consortium name="The Broad Institute Genomics Platform"/>
            <consortium name="The Broad Institute Genome Sequencing Center for Infectious Disease"/>
            <person name="Wu L."/>
            <person name="Ma J."/>
        </authorList>
    </citation>
    <scope>NUCLEOTIDE SEQUENCE [LARGE SCALE GENOMIC DNA]</scope>
    <source>
        <strain evidence="6">JCM 16545</strain>
    </source>
</reference>
<dbReference type="PANTHER" id="PTHR33619:SF3">
    <property type="entry name" value="POLYSACCHARIDE EXPORT PROTEIN GFCE-RELATED"/>
    <property type="match status" value="1"/>
</dbReference>
<gene>
    <name evidence="5" type="ORF">ACFSKU_18735</name>
</gene>
<dbReference type="InterPro" id="IPR003715">
    <property type="entry name" value="Poly_export_N"/>
</dbReference>
<keyword evidence="2" id="KW-1133">Transmembrane helix</keyword>
<keyword evidence="2" id="KW-0472">Membrane</keyword>
<comment type="caution">
    <text evidence="5">The sequence shown here is derived from an EMBL/GenBank/DDBJ whole genome shotgun (WGS) entry which is preliminary data.</text>
</comment>
<feature type="domain" description="Polysaccharide export protein N-terminal" evidence="3">
    <location>
        <begin position="15"/>
        <end position="108"/>
    </location>
</feature>
<dbReference type="Proteomes" id="UP001597369">
    <property type="component" value="Unassembled WGS sequence"/>
</dbReference>
<accession>A0ABW4X1U4</accession>
<dbReference type="PANTHER" id="PTHR33619">
    <property type="entry name" value="POLYSACCHARIDE EXPORT PROTEIN GFCE-RELATED"/>
    <property type="match status" value="1"/>
</dbReference>
<evidence type="ECO:0000313" key="5">
    <source>
        <dbReference type="EMBL" id="MFD2068933.1"/>
    </source>
</evidence>